<evidence type="ECO:0000259" key="2">
    <source>
        <dbReference type="Pfam" id="PF07727"/>
    </source>
</evidence>
<sequence length="739" mass="84375">MENDRYKTSEGYPAVPPPYTGNFMPPKSDLVLADEEEYIFSESITSKVKTSESKTKSVGEPLIEDWISESKDENETKFKSKQRKPNFAKIEFVKSNEHVKTPRESVKKVENKKQAKYPRKSSQSPRGIETNVNAVQTGQEKASNHEYILLPFLTSDSQGPKSSDDEFVDDAGKKNDAQYPAKDGDKNGHEKDVRDQEEALRKQFDQETKRLVGQGEATITNSTNRLNTVSPSVSAAGQSFDNNDLPTDPLMPDLEDSTGIFRGAYDDEDVGAEADLNNLETTMNVSPIPTTRIHKDHPKDQIIGDINSAIQTRRMINFSKENAMVSYISKQRRTNHKDYQNCLFACFLSQIEPKKVIQALTKPSWIEAMQEELLQFKLQKSAFLYGTIEEEVYVCQPLGFENPQFPYKVYKVEKALYGLHQAPRAWYDTMSTYLIENRFRRSTINKTLFIKKDKGDILLVQVYVDDIIFKSIKKPLCNEFEQMMQKKFQMSSMGELTFFLGLQVQQKKDGIFISQDKYVVDILKKFDFITVKTTSTPMEPNKALVKDEVADSVDVHLYRSMIGSLMYLTASRPDITFAVCACARDLTFDLEAFSDSDYARASLDRKSITRGCQFLGKWQCKKQTIVANSTTKAEYVAAANCCGQVLWIQNQMLDYGFNFMNTKIYIDNESTICVVKNPVFHSKTKHIEIRHHFIRDSYEKKLIQVIKIHTDHNVADLLTKAFDVSMFNFLIASIGLLNL</sequence>
<feature type="region of interest" description="Disordered" evidence="1">
    <location>
        <begin position="226"/>
        <end position="245"/>
    </location>
</feature>
<dbReference type="InterPro" id="IPR013103">
    <property type="entry name" value="RVT_2"/>
</dbReference>
<evidence type="ECO:0000313" key="4">
    <source>
        <dbReference type="Proteomes" id="UP001151760"/>
    </source>
</evidence>
<keyword evidence="4" id="KW-1185">Reference proteome</keyword>
<feature type="domain" description="Reverse transcriptase Ty1/copia-type" evidence="2">
    <location>
        <begin position="380"/>
        <end position="539"/>
    </location>
</feature>
<gene>
    <name evidence="3" type="ORF">Tco_0770957</name>
</gene>
<accession>A0ABQ4ZGA1</accession>
<feature type="region of interest" description="Disordered" evidence="1">
    <location>
        <begin position="92"/>
        <end position="195"/>
    </location>
</feature>
<dbReference type="PANTHER" id="PTHR11439">
    <property type="entry name" value="GAG-POL-RELATED RETROTRANSPOSON"/>
    <property type="match status" value="1"/>
</dbReference>
<dbReference type="InterPro" id="IPR043502">
    <property type="entry name" value="DNA/RNA_pol_sf"/>
</dbReference>
<dbReference type="SUPFAM" id="SSF56672">
    <property type="entry name" value="DNA/RNA polymerases"/>
    <property type="match status" value="1"/>
</dbReference>
<reference evidence="3" key="1">
    <citation type="journal article" date="2022" name="Int. J. Mol. Sci.">
        <title>Draft Genome of Tanacetum Coccineum: Genomic Comparison of Closely Related Tanacetum-Family Plants.</title>
        <authorList>
            <person name="Yamashiro T."/>
            <person name="Shiraishi A."/>
            <person name="Nakayama K."/>
            <person name="Satake H."/>
        </authorList>
    </citation>
    <scope>NUCLEOTIDE SEQUENCE</scope>
</reference>
<name>A0ABQ4ZGA1_9ASTR</name>
<feature type="region of interest" description="Disordered" evidence="1">
    <location>
        <begin position="1"/>
        <end position="22"/>
    </location>
</feature>
<evidence type="ECO:0000256" key="1">
    <source>
        <dbReference type="SAM" id="MobiDB-lite"/>
    </source>
</evidence>
<dbReference type="PANTHER" id="PTHR11439:SF495">
    <property type="entry name" value="REVERSE TRANSCRIPTASE, RNA-DEPENDENT DNA POLYMERASE-RELATED"/>
    <property type="match status" value="1"/>
</dbReference>
<dbReference type="EMBL" id="BQNB010011264">
    <property type="protein sequence ID" value="GJS88321.1"/>
    <property type="molecule type" value="Genomic_DNA"/>
</dbReference>
<organism evidence="3 4">
    <name type="scientific">Tanacetum coccineum</name>
    <dbReference type="NCBI Taxonomy" id="301880"/>
    <lineage>
        <taxon>Eukaryota</taxon>
        <taxon>Viridiplantae</taxon>
        <taxon>Streptophyta</taxon>
        <taxon>Embryophyta</taxon>
        <taxon>Tracheophyta</taxon>
        <taxon>Spermatophyta</taxon>
        <taxon>Magnoliopsida</taxon>
        <taxon>eudicotyledons</taxon>
        <taxon>Gunneridae</taxon>
        <taxon>Pentapetalae</taxon>
        <taxon>asterids</taxon>
        <taxon>campanulids</taxon>
        <taxon>Asterales</taxon>
        <taxon>Asteraceae</taxon>
        <taxon>Asteroideae</taxon>
        <taxon>Anthemideae</taxon>
        <taxon>Anthemidinae</taxon>
        <taxon>Tanacetum</taxon>
    </lineage>
</organism>
<dbReference type="Pfam" id="PF07727">
    <property type="entry name" value="RVT_2"/>
    <property type="match status" value="1"/>
</dbReference>
<dbReference type="Proteomes" id="UP001151760">
    <property type="component" value="Unassembled WGS sequence"/>
</dbReference>
<protein>
    <submittedName>
        <fullName evidence="3">Ribonuclease H-like domain-containing protein</fullName>
    </submittedName>
</protein>
<feature type="compositionally biased region" description="Polar residues" evidence="1">
    <location>
        <begin position="120"/>
        <end position="141"/>
    </location>
</feature>
<feature type="compositionally biased region" description="Basic and acidic residues" evidence="1">
    <location>
        <begin position="92"/>
        <end position="113"/>
    </location>
</feature>
<proteinExistence type="predicted"/>
<reference evidence="3" key="2">
    <citation type="submission" date="2022-01" db="EMBL/GenBank/DDBJ databases">
        <authorList>
            <person name="Yamashiro T."/>
            <person name="Shiraishi A."/>
            <person name="Satake H."/>
            <person name="Nakayama K."/>
        </authorList>
    </citation>
    <scope>NUCLEOTIDE SEQUENCE</scope>
</reference>
<comment type="caution">
    <text evidence="3">The sequence shown here is derived from an EMBL/GenBank/DDBJ whole genome shotgun (WGS) entry which is preliminary data.</text>
</comment>
<feature type="compositionally biased region" description="Basic and acidic residues" evidence="1">
    <location>
        <begin position="170"/>
        <end position="195"/>
    </location>
</feature>
<dbReference type="CDD" id="cd09272">
    <property type="entry name" value="RNase_HI_RT_Ty1"/>
    <property type="match status" value="1"/>
</dbReference>
<evidence type="ECO:0000313" key="3">
    <source>
        <dbReference type="EMBL" id="GJS88321.1"/>
    </source>
</evidence>